<gene>
    <name evidence="4" type="ORF">SSCH_690005</name>
</gene>
<comment type="function">
    <text evidence="2">Hydrolyzes RNA 2',3'-cyclic phosphodiester to an RNA 2'-phosphomonoester.</text>
</comment>
<dbReference type="OrthoDB" id="9789350at2"/>
<dbReference type="Pfam" id="PF02834">
    <property type="entry name" value="LigT_PEase"/>
    <property type="match status" value="2"/>
</dbReference>
<dbReference type="Proteomes" id="UP000046155">
    <property type="component" value="Unassembled WGS sequence"/>
</dbReference>
<dbReference type="Gene3D" id="3.90.1140.10">
    <property type="entry name" value="Cyclic phosphodiesterase"/>
    <property type="match status" value="1"/>
</dbReference>
<accession>A0A0B7MQL0</accession>
<name>A0A0B7MQL0_9FIRM</name>
<dbReference type="InterPro" id="IPR009097">
    <property type="entry name" value="Cyclic_Pdiesterase"/>
</dbReference>
<dbReference type="InterPro" id="IPR014051">
    <property type="entry name" value="Phosphoesterase_HXTX"/>
</dbReference>
<evidence type="ECO:0000313" key="4">
    <source>
        <dbReference type="EMBL" id="CEO89997.1"/>
    </source>
</evidence>
<feature type="domain" description="Phosphoesterase HXTX" evidence="3">
    <location>
        <begin position="14"/>
        <end position="94"/>
    </location>
</feature>
<dbReference type="GO" id="GO:0008664">
    <property type="term" value="F:RNA 2',3'-cyclic 3'-phosphodiesterase activity"/>
    <property type="evidence" value="ECO:0007669"/>
    <property type="project" value="UniProtKB-EC"/>
</dbReference>
<dbReference type="EMBL" id="CDRZ01000268">
    <property type="protein sequence ID" value="CEO89997.1"/>
    <property type="molecule type" value="Genomic_DNA"/>
</dbReference>
<evidence type="ECO:0000259" key="3">
    <source>
        <dbReference type="Pfam" id="PF02834"/>
    </source>
</evidence>
<comment type="similarity">
    <text evidence="2">Belongs to the 2H phosphoesterase superfamily. ThpR family.</text>
</comment>
<dbReference type="RefSeq" id="WP_044665828.1">
    <property type="nucleotide sequence ID" value="NZ_CDRZ01000268.1"/>
</dbReference>
<dbReference type="GO" id="GO:0004113">
    <property type="term" value="F:2',3'-cyclic-nucleotide 3'-phosphodiesterase activity"/>
    <property type="evidence" value="ECO:0007669"/>
    <property type="project" value="InterPro"/>
</dbReference>
<dbReference type="PANTHER" id="PTHR35561:SF1">
    <property type="entry name" value="RNA 2',3'-CYCLIC PHOSPHODIESTERASE"/>
    <property type="match status" value="1"/>
</dbReference>
<dbReference type="PANTHER" id="PTHR35561">
    <property type="entry name" value="RNA 2',3'-CYCLIC PHOSPHODIESTERASE"/>
    <property type="match status" value="1"/>
</dbReference>
<dbReference type="HAMAP" id="MF_01940">
    <property type="entry name" value="RNA_CPDase"/>
    <property type="match status" value="1"/>
</dbReference>
<dbReference type="InterPro" id="IPR004175">
    <property type="entry name" value="RNA_CPDase"/>
</dbReference>
<keyword evidence="1 2" id="KW-0378">Hydrolase</keyword>
<feature type="short sequence motif" description="HXTX 1" evidence="2">
    <location>
        <begin position="44"/>
        <end position="47"/>
    </location>
</feature>
<sequence length="192" mass="22432">MSDLTRSFIAVLLPPWIKRGIYQSTASLYQLPLDIRWVEEENYHLTLKFFGSLTCEEIQKAKRFLETLTAEIKTFNLQCGELMVFPNWRRPRVLSLSLKGEIKLLQDLWHQLETGLASIGFPEEKRKRFNPHITLGRFRSGNDALEKMIRERAGLVPVEKFLVREIYLMASKLTPEGPEYTALARYPFQVKE</sequence>
<feature type="domain" description="Phosphoesterase HXTX" evidence="3">
    <location>
        <begin position="105"/>
        <end position="180"/>
    </location>
</feature>
<dbReference type="EC" id="3.1.4.58" evidence="2"/>
<feature type="short sequence motif" description="HXTX 2" evidence="2">
    <location>
        <begin position="132"/>
        <end position="135"/>
    </location>
</feature>
<dbReference type="AlphaFoldDB" id="A0A0B7MQL0"/>
<keyword evidence="5" id="KW-1185">Reference proteome</keyword>
<evidence type="ECO:0000313" key="5">
    <source>
        <dbReference type="Proteomes" id="UP000046155"/>
    </source>
</evidence>
<feature type="active site" description="Proton donor" evidence="2">
    <location>
        <position position="44"/>
    </location>
</feature>
<evidence type="ECO:0000256" key="2">
    <source>
        <dbReference type="HAMAP-Rule" id="MF_01940"/>
    </source>
</evidence>
<proteinExistence type="inferred from homology"/>
<reference evidence="5" key="1">
    <citation type="submission" date="2015-01" db="EMBL/GenBank/DDBJ databases">
        <authorList>
            <person name="Manzoor Shahid"/>
            <person name="Zubair Saima"/>
        </authorList>
    </citation>
    <scope>NUCLEOTIDE SEQUENCE [LARGE SCALE GENOMIC DNA]</scope>
    <source>
        <strain evidence="5">Sp3</strain>
    </source>
</reference>
<feature type="active site" description="Proton acceptor" evidence="2">
    <location>
        <position position="132"/>
    </location>
</feature>
<evidence type="ECO:0000256" key="1">
    <source>
        <dbReference type="ARBA" id="ARBA00022801"/>
    </source>
</evidence>
<comment type="catalytic activity">
    <reaction evidence="2">
        <text>a 3'-end 2',3'-cyclophospho-ribonucleotide-RNA + H2O = a 3'-end 2'-phospho-ribonucleotide-RNA + H(+)</text>
        <dbReference type="Rhea" id="RHEA:11828"/>
        <dbReference type="Rhea" id="RHEA-COMP:10464"/>
        <dbReference type="Rhea" id="RHEA-COMP:17353"/>
        <dbReference type="ChEBI" id="CHEBI:15377"/>
        <dbReference type="ChEBI" id="CHEBI:15378"/>
        <dbReference type="ChEBI" id="CHEBI:83064"/>
        <dbReference type="ChEBI" id="CHEBI:173113"/>
        <dbReference type="EC" id="3.1.4.58"/>
    </reaction>
</comment>
<dbReference type="SUPFAM" id="SSF55144">
    <property type="entry name" value="LigT-like"/>
    <property type="match status" value="1"/>
</dbReference>
<protein>
    <recommendedName>
        <fullName evidence="2">RNA 2',3'-cyclic phosphodiesterase</fullName>
        <shortName evidence="2">RNA 2',3'-CPDase</shortName>
        <ecNumber evidence="2">3.1.4.58</ecNumber>
    </recommendedName>
</protein>
<dbReference type="NCBIfam" id="TIGR02258">
    <property type="entry name" value="2_5_ligase"/>
    <property type="match status" value="1"/>
</dbReference>
<organism evidence="4 5">
    <name type="scientific">Syntrophaceticus schinkii</name>
    <dbReference type="NCBI Taxonomy" id="499207"/>
    <lineage>
        <taxon>Bacteria</taxon>
        <taxon>Bacillati</taxon>
        <taxon>Bacillota</taxon>
        <taxon>Clostridia</taxon>
        <taxon>Thermoanaerobacterales</taxon>
        <taxon>Thermoanaerobacterales Family III. Incertae Sedis</taxon>
        <taxon>Syntrophaceticus</taxon>
    </lineage>
</organism>